<dbReference type="InterPro" id="IPR045888">
    <property type="entry name" value="Erv"/>
</dbReference>
<name>A0A6C1DKP4_SACPS</name>
<evidence type="ECO:0000256" key="2">
    <source>
        <dbReference type="ARBA" id="ARBA00005648"/>
    </source>
</evidence>
<dbReference type="PANTHER" id="PTHR10984:SF25">
    <property type="entry name" value="ENDOPLASMIC RETICULUM-GOLGI INTERMEDIATE COMPARTMENT PROTEIN 3"/>
    <property type="match status" value="1"/>
</dbReference>
<evidence type="ECO:0000256" key="5">
    <source>
        <dbReference type="ARBA" id="ARBA00023136"/>
    </source>
</evidence>
<dbReference type="PANTHER" id="PTHR10984">
    <property type="entry name" value="ENDOPLASMIC RETICULUM-GOLGI INTERMEDIATE COMPARTMENT PROTEIN"/>
    <property type="match status" value="1"/>
</dbReference>
<evidence type="ECO:0000259" key="7">
    <source>
        <dbReference type="Pfam" id="PF07970"/>
    </source>
</evidence>
<gene>
    <name evidence="9" type="primary">ERV46_1</name>
    <name evidence="9" type="ORF">GRS66_000024</name>
</gene>
<keyword evidence="6" id="KW-0333">Golgi apparatus</keyword>
<dbReference type="InterPro" id="IPR039542">
    <property type="entry name" value="Erv_N"/>
</dbReference>
<evidence type="ECO:0000256" key="1">
    <source>
        <dbReference type="ARBA" id="ARBA00004141"/>
    </source>
</evidence>
<keyword evidence="6" id="KW-0256">Endoplasmic reticulum</keyword>
<keyword evidence="4 6" id="KW-1133">Transmembrane helix</keyword>
<keyword evidence="3 6" id="KW-0812">Transmembrane</keyword>
<comment type="caution">
    <text evidence="6">Lacks conserved residue(s) required for the propagation of feature annotation.</text>
</comment>
<comment type="function">
    <text evidence="6">Plays a role in transport between endoplasmic reticulum and Golgi.</text>
</comment>
<dbReference type="Pfam" id="PF13850">
    <property type="entry name" value="ERGIC_N"/>
    <property type="match status" value="1"/>
</dbReference>
<evidence type="ECO:0000256" key="3">
    <source>
        <dbReference type="ARBA" id="ARBA00022692"/>
    </source>
</evidence>
<dbReference type="AlphaFoldDB" id="A0A6C1DKP4"/>
<dbReference type="InterPro" id="IPR012936">
    <property type="entry name" value="Erv_C"/>
</dbReference>
<comment type="similarity">
    <text evidence="2 6">Belongs to the ERGIC family.</text>
</comment>
<sequence length="415" mass="46207">MKRSTLLSLDAFAKTEEDVRVRTRAGGLITLSCILTTLFLLVNEWGQFNSVVTRPQLVVDRDRHAKLELNMDVTFPSMPCDLVNLDIMDDSGEMQLDILDAGFTMSRLNSEGRPVGDATELHVGGNGDGTAPVNNDPNYCGPCYGAKDQSQNENLAQEEKVCCQDCDAVRSAYLEAGWAFFDGKNIEQCEREGYVSKINEHLNEGCRIKGSAQINRIQGNLHFAPGKPYQNAYGHFHDTSLYDKTSNLNFNHIINHLSFGKPIQSHSKLLGNDKRHGGAVVATSPLDGRQVFPDRNTHFHQFSYFAKIVPTRYEYLDNVVIETAQFSATFHSRPLAGGRDKDHPNTLHARGGIPGMFVFFEMSPLKVINKEQHGQTWSGFILNCITSIGGVLAVGTVMDKLFYKAQRSIWGKKSQ</sequence>
<dbReference type="GO" id="GO:0000139">
    <property type="term" value="C:Golgi membrane"/>
    <property type="evidence" value="ECO:0007669"/>
    <property type="project" value="UniProtKB-SubCell"/>
</dbReference>
<keyword evidence="10" id="KW-1185">Reference proteome</keyword>
<dbReference type="Proteomes" id="UP000501346">
    <property type="component" value="Chromosome ScI"/>
</dbReference>
<dbReference type="GO" id="GO:0005789">
    <property type="term" value="C:endoplasmic reticulum membrane"/>
    <property type="evidence" value="ECO:0007669"/>
    <property type="project" value="UniProtKB-SubCell"/>
</dbReference>
<keyword evidence="6" id="KW-0813">Transport</keyword>
<evidence type="ECO:0000256" key="6">
    <source>
        <dbReference type="RuleBase" id="RU369013"/>
    </source>
</evidence>
<dbReference type="GO" id="GO:0030134">
    <property type="term" value="C:COPII-coated ER to Golgi transport vesicle"/>
    <property type="evidence" value="ECO:0007669"/>
    <property type="project" value="TreeGrafter"/>
</dbReference>
<dbReference type="OrthoDB" id="270930at2759"/>
<dbReference type="EMBL" id="CP048983">
    <property type="protein sequence ID" value="QID77838.1"/>
    <property type="molecule type" value="Genomic_DNA"/>
</dbReference>
<dbReference type="GO" id="GO:0006890">
    <property type="term" value="P:retrograde vesicle-mediated transport, Golgi to endoplasmic reticulum"/>
    <property type="evidence" value="ECO:0007669"/>
    <property type="project" value="TreeGrafter"/>
</dbReference>
<feature type="domain" description="Endoplasmic reticulum vesicle transporter N-terminal" evidence="8">
    <location>
        <begin position="7"/>
        <end position="95"/>
    </location>
</feature>
<evidence type="ECO:0000313" key="9">
    <source>
        <dbReference type="EMBL" id="QID77838.1"/>
    </source>
</evidence>
<protein>
    <recommendedName>
        <fullName evidence="6">Endoplasmic reticulum-Golgi intermediate compartment protein</fullName>
    </recommendedName>
</protein>
<evidence type="ECO:0000313" key="10">
    <source>
        <dbReference type="Proteomes" id="UP000501346"/>
    </source>
</evidence>
<feature type="transmembrane region" description="Helical" evidence="6">
    <location>
        <begin position="377"/>
        <end position="398"/>
    </location>
</feature>
<evidence type="ECO:0000259" key="8">
    <source>
        <dbReference type="Pfam" id="PF13850"/>
    </source>
</evidence>
<accession>A0A6C1DKP4</accession>
<dbReference type="Pfam" id="PF07970">
    <property type="entry name" value="COPIIcoated_ERV"/>
    <property type="match status" value="1"/>
</dbReference>
<dbReference type="GO" id="GO:0033116">
    <property type="term" value="C:endoplasmic reticulum-Golgi intermediate compartment membrane"/>
    <property type="evidence" value="ECO:0007669"/>
    <property type="project" value="UniProtKB-SubCell"/>
</dbReference>
<keyword evidence="5 6" id="KW-0472">Membrane</keyword>
<keyword evidence="6" id="KW-0931">ER-Golgi transport</keyword>
<proteinExistence type="inferred from homology"/>
<dbReference type="GO" id="GO:0006888">
    <property type="term" value="P:endoplasmic reticulum to Golgi vesicle-mediated transport"/>
    <property type="evidence" value="ECO:0007669"/>
    <property type="project" value="UniProtKB-UniRule"/>
</dbReference>
<comment type="subcellular location">
    <subcellularLocation>
        <location evidence="6">Endoplasmic reticulum membrane</location>
        <topology evidence="6">Multi-pass membrane protein</topology>
    </subcellularLocation>
    <subcellularLocation>
        <location evidence="6">Endoplasmic reticulum-Golgi intermediate compartment membrane</location>
        <topology evidence="6">Multi-pass membrane protein</topology>
    </subcellularLocation>
    <subcellularLocation>
        <location evidence="6">Golgi apparatus membrane</location>
        <topology evidence="6">Multi-pass membrane protein</topology>
    </subcellularLocation>
    <subcellularLocation>
        <location evidence="1">Membrane</location>
        <topology evidence="1">Multi-pass membrane protein</topology>
    </subcellularLocation>
</comment>
<feature type="domain" description="Endoplasmic reticulum vesicle transporter C-terminal" evidence="7">
    <location>
        <begin position="143"/>
        <end position="399"/>
    </location>
</feature>
<organism evidence="9 10">
    <name type="scientific">Saccharomyces pastorianus</name>
    <name type="common">Lager yeast</name>
    <name type="synonym">Saccharomyces cerevisiae x Saccharomyces eubayanus</name>
    <dbReference type="NCBI Taxonomy" id="27292"/>
    <lineage>
        <taxon>Eukaryota</taxon>
        <taxon>Fungi</taxon>
        <taxon>Dikarya</taxon>
        <taxon>Ascomycota</taxon>
        <taxon>Saccharomycotina</taxon>
        <taxon>Saccharomycetes</taxon>
        <taxon>Saccharomycetales</taxon>
        <taxon>Saccharomycetaceae</taxon>
        <taxon>Saccharomyces</taxon>
    </lineage>
</organism>
<reference evidence="9 10" key="1">
    <citation type="journal article" date="2019" name="BMC Genomics">
        <title>Chromosome level assembly and comparative genome analysis confirm lager-brewing yeasts originated from a single hybridization.</title>
        <authorList>
            <person name="Salazar A.N."/>
            <person name="Gorter de Vries A.R."/>
            <person name="van den Broek M."/>
            <person name="Brouwers N."/>
            <person name="de la Torre Cortes P."/>
            <person name="Kuijpers N.G.A."/>
            <person name="Daran J.G."/>
            <person name="Abeel T."/>
        </authorList>
    </citation>
    <scope>NUCLEOTIDE SEQUENCE [LARGE SCALE GENOMIC DNA]</scope>
    <source>
        <strain evidence="9 10">CBS 1483</strain>
    </source>
</reference>
<evidence type="ECO:0000256" key="4">
    <source>
        <dbReference type="ARBA" id="ARBA00022989"/>
    </source>
</evidence>